<organism evidence="2 3">
    <name type="scientific">Cryptosporangium japonicum</name>
    <dbReference type="NCBI Taxonomy" id="80872"/>
    <lineage>
        <taxon>Bacteria</taxon>
        <taxon>Bacillati</taxon>
        <taxon>Actinomycetota</taxon>
        <taxon>Actinomycetes</taxon>
        <taxon>Cryptosporangiales</taxon>
        <taxon>Cryptosporangiaceae</taxon>
        <taxon>Cryptosporangium</taxon>
    </lineage>
</organism>
<dbReference type="Pfam" id="PF19457">
    <property type="entry name" value="DUF5994"/>
    <property type="match status" value="1"/>
</dbReference>
<keyword evidence="3" id="KW-1185">Reference proteome</keyword>
<comment type="caution">
    <text evidence="2">The sequence shown here is derived from an EMBL/GenBank/DDBJ whole genome shotgun (WGS) entry which is preliminary data.</text>
</comment>
<sequence length="194" mass="20729">MTAEIVSANSAQRVRTIYHSVTEVISSVGIRVGVALGEQQPPVVHRGQADVMSSELPPARLRLDPALAGRGMLDGGWWPRSTDPLAELPGLIAALDAQVGTVHRITFNDELWRRAPRRITVSGRTVRLGWHGPSDVHEMSVSGAGRDRLDLLVVPPDTSEACALAAMATAARGDNGSHATSILDETRHLTPGRS</sequence>
<evidence type="ECO:0000313" key="2">
    <source>
        <dbReference type="EMBL" id="GAA0223350.1"/>
    </source>
</evidence>
<name>A0ABP3D4V4_9ACTN</name>
<evidence type="ECO:0000256" key="1">
    <source>
        <dbReference type="SAM" id="MobiDB-lite"/>
    </source>
</evidence>
<protein>
    <submittedName>
        <fullName evidence="2">Uncharacterized protein</fullName>
    </submittedName>
</protein>
<dbReference type="Proteomes" id="UP001500967">
    <property type="component" value="Unassembled WGS sequence"/>
</dbReference>
<accession>A0ABP3D4V4</accession>
<proteinExistence type="predicted"/>
<reference evidence="3" key="1">
    <citation type="journal article" date="2019" name="Int. J. Syst. Evol. Microbiol.">
        <title>The Global Catalogue of Microorganisms (GCM) 10K type strain sequencing project: providing services to taxonomists for standard genome sequencing and annotation.</title>
        <authorList>
            <consortium name="The Broad Institute Genomics Platform"/>
            <consortium name="The Broad Institute Genome Sequencing Center for Infectious Disease"/>
            <person name="Wu L."/>
            <person name="Ma J."/>
        </authorList>
    </citation>
    <scope>NUCLEOTIDE SEQUENCE [LARGE SCALE GENOMIC DNA]</scope>
    <source>
        <strain evidence="3">JCM 10425</strain>
    </source>
</reference>
<dbReference type="EMBL" id="BAAAGX010000003">
    <property type="protein sequence ID" value="GAA0223350.1"/>
    <property type="molecule type" value="Genomic_DNA"/>
</dbReference>
<evidence type="ECO:0000313" key="3">
    <source>
        <dbReference type="Proteomes" id="UP001500967"/>
    </source>
</evidence>
<feature type="region of interest" description="Disordered" evidence="1">
    <location>
        <begin position="174"/>
        <end position="194"/>
    </location>
</feature>
<dbReference type="InterPro" id="IPR046036">
    <property type="entry name" value="DUF5994"/>
</dbReference>
<gene>
    <name evidence="2" type="ORF">GCM10009539_05670</name>
</gene>